<dbReference type="AlphaFoldDB" id="A0AAI8Z6I6"/>
<proteinExistence type="predicted"/>
<dbReference type="Pfam" id="PF01636">
    <property type="entry name" value="APH"/>
    <property type="match status" value="1"/>
</dbReference>
<dbReference type="Gene3D" id="3.90.1200.10">
    <property type="match status" value="1"/>
</dbReference>
<keyword evidence="3" id="KW-1185">Reference proteome</keyword>
<dbReference type="GO" id="GO:0005739">
    <property type="term" value="C:mitochondrion"/>
    <property type="evidence" value="ECO:0007669"/>
    <property type="project" value="TreeGrafter"/>
</dbReference>
<comment type="caution">
    <text evidence="2">The sequence shown here is derived from an EMBL/GenBank/DDBJ whole genome shotgun (WGS) entry which is preliminary data.</text>
</comment>
<protein>
    <recommendedName>
        <fullName evidence="1">Aminoglycoside phosphotransferase domain-containing protein</fullName>
    </recommendedName>
</protein>
<gene>
    <name evidence="2" type="ORF">LECACI_7A008577</name>
</gene>
<dbReference type="InterPro" id="IPR002575">
    <property type="entry name" value="Aminoglycoside_PTrfase"/>
</dbReference>
<sequence>MTQPKHLAVASEVATLDVARASGVPTPTVYGYSCDAKNAVGAEYILMEHARGRLLGDTWFELSDKQRIALLSQLVENETRLFSAVLPAHGSIFYEKDLPETFRRHAFSVDGISEKLCVGPDVSIRDWFEDRSHIDIRRGSSKTAQEVLEMAALKEIAFLQQYGKPRLPFERVYRDITNFEKSDPQEHITSLENYLEITAQLVPKDEWLHKPTLRHPDLNPNNVFISESQEITSIIDWQHSAALPLFLQLGIPSYFQNYGDPDSENLGKPHLPADLDEWDESDRAKELELYRRRHLHFYYVAATAKKNKPHFNALMYPGGLFRRKIFQHAGEPWEGNSITLKAELIKLTQSWRDIADHAYGSDGPVPPCPLSFDEHEVEKTVEALVRQEEADQGLEFMRNFVGMSTDGWVPNEEYEEAVAKEAEIKKEALACYEDDDPEREMAIEHWPFDDHDENE</sequence>
<dbReference type="SUPFAM" id="SSF56112">
    <property type="entry name" value="Protein kinase-like (PK-like)"/>
    <property type="match status" value="1"/>
</dbReference>
<dbReference type="PANTHER" id="PTHR36091:SF2">
    <property type="entry name" value="AMINOGLYCOSIDE PHOSPHOTRANSFERASE DOMAIN-CONTAINING PROTEIN"/>
    <property type="match status" value="1"/>
</dbReference>
<dbReference type="InterPro" id="IPR051035">
    <property type="entry name" value="Mito_inheritance_9"/>
</dbReference>
<dbReference type="Proteomes" id="UP001296104">
    <property type="component" value="Unassembled WGS sequence"/>
</dbReference>
<organism evidence="2 3">
    <name type="scientific">Lecanosticta acicola</name>
    <dbReference type="NCBI Taxonomy" id="111012"/>
    <lineage>
        <taxon>Eukaryota</taxon>
        <taxon>Fungi</taxon>
        <taxon>Dikarya</taxon>
        <taxon>Ascomycota</taxon>
        <taxon>Pezizomycotina</taxon>
        <taxon>Dothideomycetes</taxon>
        <taxon>Dothideomycetidae</taxon>
        <taxon>Mycosphaerellales</taxon>
        <taxon>Mycosphaerellaceae</taxon>
        <taxon>Lecanosticta</taxon>
    </lineage>
</organism>
<evidence type="ECO:0000259" key="1">
    <source>
        <dbReference type="Pfam" id="PF01636"/>
    </source>
</evidence>
<dbReference type="InterPro" id="IPR011009">
    <property type="entry name" value="Kinase-like_dom_sf"/>
</dbReference>
<evidence type="ECO:0000313" key="3">
    <source>
        <dbReference type="Proteomes" id="UP001296104"/>
    </source>
</evidence>
<dbReference type="PANTHER" id="PTHR36091">
    <property type="entry name" value="ALTERED INHERITANCE OF MITOCHONDRIA PROTEIN 9, MITOCHONDRIAL"/>
    <property type="match status" value="1"/>
</dbReference>
<reference evidence="2" key="1">
    <citation type="submission" date="2023-11" db="EMBL/GenBank/DDBJ databases">
        <authorList>
            <person name="Alioto T."/>
            <person name="Alioto T."/>
            <person name="Gomez Garrido J."/>
        </authorList>
    </citation>
    <scope>NUCLEOTIDE SEQUENCE</scope>
</reference>
<name>A0AAI8Z6I6_9PEZI</name>
<feature type="domain" description="Aminoglycoside phosphotransferase" evidence="1">
    <location>
        <begin position="6"/>
        <end position="240"/>
    </location>
</feature>
<accession>A0AAI8Z6I6</accession>
<evidence type="ECO:0000313" key="2">
    <source>
        <dbReference type="EMBL" id="CAK4033419.1"/>
    </source>
</evidence>
<dbReference type="EMBL" id="CAVMBE010000085">
    <property type="protein sequence ID" value="CAK4033419.1"/>
    <property type="molecule type" value="Genomic_DNA"/>
</dbReference>